<organism evidence="2 3">
    <name type="scientific">Streblomastix strix</name>
    <dbReference type="NCBI Taxonomy" id="222440"/>
    <lineage>
        <taxon>Eukaryota</taxon>
        <taxon>Metamonada</taxon>
        <taxon>Preaxostyla</taxon>
        <taxon>Oxymonadida</taxon>
        <taxon>Streblomastigidae</taxon>
        <taxon>Streblomastix</taxon>
    </lineage>
</organism>
<proteinExistence type="predicted"/>
<dbReference type="InterPro" id="IPR007621">
    <property type="entry name" value="TPM_dom"/>
</dbReference>
<comment type="caution">
    <text evidence="2">The sequence shown here is derived from an EMBL/GenBank/DDBJ whole genome shotgun (WGS) entry which is preliminary data.</text>
</comment>
<accession>A0A5J4U8Y5</accession>
<dbReference type="PANTHER" id="PTHR30373">
    <property type="entry name" value="UPF0603 PROTEIN YGCG"/>
    <property type="match status" value="1"/>
</dbReference>
<feature type="non-terminal residue" evidence="2">
    <location>
        <position position="1"/>
    </location>
</feature>
<dbReference type="PANTHER" id="PTHR30373:SF2">
    <property type="entry name" value="UPF0603 PROTEIN YGCG"/>
    <property type="match status" value="1"/>
</dbReference>
<dbReference type="Pfam" id="PF04536">
    <property type="entry name" value="TPM_phosphatase"/>
    <property type="match status" value="1"/>
</dbReference>
<feature type="domain" description="TPM" evidence="1">
    <location>
        <begin position="1"/>
        <end position="122"/>
    </location>
</feature>
<name>A0A5J4U8Y5_9EUKA</name>
<reference evidence="2 3" key="1">
    <citation type="submission" date="2019-03" db="EMBL/GenBank/DDBJ databases">
        <title>Single cell metagenomics reveals metabolic interactions within the superorganism composed of flagellate Streblomastix strix and complex community of Bacteroidetes bacteria on its surface.</title>
        <authorList>
            <person name="Treitli S.C."/>
            <person name="Kolisko M."/>
            <person name="Husnik F."/>
            <person name="Keeling P."/>
            <person name="Hampl V."/>
        </authorList>
    </citation>
    <scope>NUCLEOTIDE SEQUENCE [LARGE SCALE GENOMIC DNA]</scope>
    <source>
        <strain evidence="2">ST1C</strain>
    </source>
</reference>
<protein>
    <recommendedName>
        <fullName evidence="1">TPM domain-containing protein</fullName>
    </recommendedName>
</protein>
<evidence type="ECO:0000313" key="2">
    <source>
        <dbReference type="EMBL" id="KAA6366660.1"/>
    </source>
</evidence>
<dbReference type="OrthoDB" id="8062037at2759"/>
<dbReference type="Proteomes" id="UP000324800">
    <property type="component" value="Unassembled WGS sequence"/>
</dbReference>
<dbReference type="Gene3D" id="3.10.310.50">
    <property type="match status" value="1"/>
</dbReference>
<evidence type="ECO:0000313" key="3">
    <source>
        <dbReference type="Proteomes" id="UP000324800"/>
    </source>
</evidence>
<dbReference type="EMBL" id="SNRW01019134">
    <property type="protein sequence ID" value="KAA6366660.1"/>
    <property type="molecule type" value="Genomic_DNA"/>
</dbReference>
<dbReference type="AlphaFoldDB" id="A0A5J4U8Y5"/>
<sequence length="201" mass="23214">VYDPLGYLRVQTLKLLHKKLQLFHDETTAELAVALIDKISSNQSISSFSIQVFDIWKLGNKETNNGMLLLLSIDDREMNIQLGKGVKKISSDQLQAIMQKMIPHLQKEDYDKAVDIGITELISKFNELNLFGPYFLMCVCGYLCQCCSEKIRLKKYQKEIDGLQQHLQDKQSAHSPYFSPVCAICMERFSDEHIERMQKYV</sequence>
<gene>
    <name evidence="2" type="ORF">EZS28_037813</name>
</gene>
<evidence type="ECO:0000259" key="1">
    <source>
        <dbReference type="Pfam" id="PF04536"/>
    </source>
</evidence>